<proteinExistence type="predicted"/>
<dbReference type="RefSeq" id="WP_142007123.1">
    <property type="nucleotide sequence ID" value="NZ_CAJTBP010000001.1"/>
</dbReference>
<evidence type="ECO:0000256" key="2">
    <source>
        <dbReference type="SAM" id="Phobius"/>
    </source>
</evidence>
<keyword evidence="2" id="KW-0472">Membrane</keyword>
<feature type="transmembrane region" description="Helical" evidence="2">
    <location>
        <begin position="359"/>
        <end position="376"/>
    </location>
</feature>
<gene>
    <name evidence="3" type="ORF">FB554_2947</name>
</gene>
<feature type="transmembrane region" description="Helical" evidence="2">
    <location>
        <begin position="275"/>
        <end position="304"/>
    </location>
</feature>
<evidence type="ECO:0008006" key="5">
    <source>
        <dbReference type="Google" id="ProtNLM"/>
    </source>
</evidence>
<evidence type="ECO:0000256" key="1">
    <source>
        <dbReference type="SAM" id="MobiDB-lite"/>
    </source>
</evidence>
<evidence type="ECO:0000313" key="3">
    <source>
        <dbReference type="EMBL" id="TQL34768.1"/>
    </source>
</evidence>
<feature type="transmembrane region" description="Helical" evidence="2">
    <location>
        <begin position="35"/>
        <end position="55"/>
    </location>
</feature>
<organism evidence="3 4">
    <name type="scientific">Barrientosiimonas humi</name>
    <dbReference type="NCBI Taxonomy" id="999931"/>
    <lineage>
        <taxon>Bacteria</taxon>
        <taxon>Bacillati</taxon>
        <taxon>Actinomycetota</taxon>
        <taxon>Actinomycetes</taxon>
        <taxon>Micrococcales</taxon>
        <taxon>Dermacoccaceae</taxon>
        <taxon>Barrientosiimonas</taxon>
    </lineage>
</organism>
<keyword evidence="2" id="KW-0812">Transmembrane</keyword>
<comment type="caution">
    <text evidence="3">The sequence shown here is derived from an EMBL/GenBank/DDBJ whole genome shotgun (WGS) entry which is preliminary data.</text>
</comment>
<dbReference type="AlphaFoldDB" id="A0A542XG23"/>
<evidence type="ECO:0000313" key="4">
    <source>
        <dbReference type="Proteomes" id="UP000318336"/>
    </source>
</evidence>
<dbReference type="EMBL" id="VFOK01000001">
    <property type="protein sequence ID" value="TQL34768.1"/>
    <property type="molecule type" value="Genomic_DNA"/>
</dbReference>
<keyword evidence="2" id="KW-1133">Transmembrane helix</keyword>
<feature type="transmembrane region" description="Helical" evidence="2">
    <location>
        <begin position="388"/>
        <end position="407"/>
    </location>
</feature>
<protein>
    <recommendedName>
        <fullName evidence="5">DUF2029 domain-containing protein</fullName>
    </recommendedName>
</protein>
<feature type="transmembrane region" description="Helical" evidence="2">
    <location>
        <begin position="338"/>
        <end position="354"/>
    </location>
</feature>
<feature type="region of interest" description="Disordered" evidence="1">
    <location>
        <begin position="420"/>
        <end position="440"/>
    </location>
</feature>
<sequence>MTQQLPTREDPVARAASEVIGGPVGRYARVGQRGWLAAAAVLSALGSMVVALGVLQKNSCVRTGWATPNSLWRMCYSDLPAAANGAAPGSAYDPFAPGTNQPFLTAMLTWVMQLVTPDGSTPLARQQWFFALAAVVVALLVAGTVCAIAWMLPDTPWRAAHVALSPVLITSALVSLDLFGVLLMAAGLAAWVRRHPVAAGALLGAAVMARSFPLVVLAAVALVGWRAGRRDDVRKTLAAAAGVIVLCLVLAYALGGDPLAPYRLWADQAAAYGSVWKILEIVGVTLPAGVLTAIAVLGWVVALAVGGMLVARERPLPLIPVATVMLVIVMVTGKSNPVQAATWLLPLIAASLIGWRDHLLWAGVEITAFVATWLYVGSGFDSAKGLPAAAYALVSLARLLALGALAWRMVDLAQRADERARAAEPQAQPGRLTAVPSPTD</sequence>
<name>A0A542XG23_9MICO</name>
<feature type="transmembrane region" description="Helical" evidence="2">
    <location>
        <begin position="128"/>
        <end position="152"/>
    </location>
</feature>
<accession>A0A542XG23</accession>
<feature type="transmembrane region" description="Helical" evidence="2">
    <location>
        <begin position="164"/>
        <end position="191"/>
    </location>
</feature>
<feature type="transmembrane region" description="Helical" evidence="2">
    <location>
        <begin position="237"/>
        <end position="255"/>
    </location>
</feature>
<feature type="transmembrane region" description="Helical" evidence="2">
    <location>
        <begin position="316"/>
        <end position="332"/>
    </location>
</feature>
<dbReference type="OrthoDB" id="3348156at2"/>
<dbReference type="Proteomes" id="UP000318336">
    <property type="component" value="Unassembled WGS sequence"/>
</dbReference>
<reference evidence="3 4" key="1">
    <citation type="submission" date="2019-06" db="EMBL/GenBank/DDBJ databases">
        <title>Sequencing the genomes of 1000 actinobacteria strains.</title>
        <authorList>
            <person name="Klenk H.-P."/>
        </authorList>
    </citation>
    <scope>NUCLEOTIDE SEQUENCE [LARGE SCALE GENOMIC DNA]</scope>
    <source>
        <strain evidence="3 4">DSM 24617</strain>
    </source>
</reference>
<feature type="transmembrane region" description="Helical" evidence="2">
    <location>
        <begin position="197"/>
        <end position="225"/>
    </location>
</feature>
<keyword evidence="4" id="KW-1185">Reference proteome</keyword>